<dbReference type="Proteomes" id="UP000701801">
    <property type="component" value="Unassembled WGS sequence"/>
</dbReference>
<dbReference type="CDD" id="cd23668">
    <property type="entry name" value="GH55_beta13glucanase-like"/>
    <property type="match status" value="1"/>
</dbReference>
<keyword evidence="1" id="KW-0472">Membrane</keyword>
<dbReference type="InterPro" id="IPR012334">
    <property type="entry name" value="Pectin_lyas_fold"/>
</dbReference>
<dbReference type="Pfam" id="PF12708">
    <property type="entry name" value="Pect-lyase_RHGA_epim"/>
    <property type="match status" value="2"/>
</dbReference>
<name>A0A9N9PT07_9HELO</name>
<keyword evidence="4" id="KW-1185">Reference proteome</keyword>
<evidence type="ECO:0000313" key="4">
    <source>
        <dbReference type="Proteomes" id="UP000701801"/>
    </source>
</evidence>
<protein>
    <recommendedName>
        <fullName evidence="2">Rhamnogalacturonase A/B/Epimerase-like pectate lyase domain-containing protein</fullName>
    </recommendedName>
</protein>
<dbReference type="InterPro" id="IPR011050">
    <property type="entry name" value="Pectin_lyase_fold/virulence"/>
</dbReference>
<comment type="caution">
    <text evidence="3">The sequence shown here is derived from an EMBL/GenBank/DDBJ whole genome shotgun (WGS) entry which is preliminary data.</text>
</comment>
<dbReference type="EMBL" id="CAJVRM010000091">
    <property type="protein sequence ID" value="CAG8974083.1"/>
    <property type="molecule type" value="Genomic_DNA"/>
</dbReference>
<sequence>MQFPGQSQSFFQLPLSIMVGLLYLGTLVSSVGAVVVRVRDTIPSPAPEDAFLPSFPVEGKSVPIPGPGVPGGYNTTIIPSEIPDAQPNFRIQQLVSAATCPGPVTSNPSDYWMNRIDHTGNPRGYAPFLADYFTFPVWRNVLDYGAKNDGTGDATPGIQAALNYYSDQDNRWNIGDTFATPAHVFLPGGTYNLKTKLDLRIGTLIMGDPQNPPILRADAGFSADILIQGYDGTSRNSPPETSFLTALRNVVIDTRAVNKDKSLVALQWGVAQGCAIGNVQIFMPDDSNGHIGIFLNGGSTIAVTDARIQGGVVGIQNTNQQVNFKNIYFKNCRTAYAGTGGFTALLQKVTFDTCGLGIDITANDGKAGNVVLLDSVSTKSGTTVKFRESAPTAPLRNNQVVIQNLKHDTTNAIAVNQDNAVKLAATSQVDTWVWGNSLPGQFQNGASYTTTRPPALLASDGTFFTKDAPTYAGYAIDQILNVKSVAGFPVNGDGSTDDSASLNAILQQAAANCQIAYFPYGVYVVKSTLFVPVGSRIVGEAWAVISGAGATFKDANNTQPIVKVGNSNDVGVAQISDMRFTVSEVLPGAIIVQVNMAGSSPGDVGMWNTVVNIGGGAESTVKTQCNNQDTINCKAVFLAVHLTASSSSYLQNIWVWTADHHVDGGADLQIISTGRGILVESTKATWLVGTGSEHHWLYNYNFNNAQNVFAGLLQTETPYMQGNGARRLAPAPWVAVARYGDPDFSWCDGGNGKCRSSLGQNVNGGSNIFLYNTASWAFFDGDWNGVYTSDNYCSGNCQTNMLRVANSPSRLYWYGLATRSTDVIVFDGASNPTTFNNPGAWGGNAAAYRQFS</sequence>
<evidence type="ECO:0000313" key="3">
    <source>
        <dbReference type="EMBL" id="CAG8974083.1"/>
    </source>
</evidence>
<dbReference type="Gene3D" id="2.160.20.10">
    <property type="entry name" value="Single-stranded right-handed beta-helix, Pectin lyase-like"/>
    <property type="match status" value="2"/>
</dbReference>
<keyword evidence="1" id="KW-1133">Transmembrane helix</keyword>
<accession>A0A9N9PT07</accession>
<gene>
    <name evidence="3" type="ORF">HYALB_00011882</name>
</gene>
<feature type="domain" description="Rhamnogalacturonase A/B/Epimerase-like pectate lyase" evidence="2">
    <location>
        <begin position="485"/>
        <end position="707"/>
    </location>
</feature>
<dbReference type="AlphaFoldDB" id="A0A9N9PT07"/>
<dbReference type="PANTHER" id="PTHR33928">
    <property type="entry name" value="POLYGALACTURONASE QRT3"/>
    <property type="match status" value="1"/>
</dbReference>
<proteinExistence type="predicted"/>
<dbReference type="PANTHER" id="PTHR33928:SF2">
    <property type="entry name" value="PECTATE LYASE SUPERFAMILY PROTEIN DOMAIN-CONTAINING PROTEIN-RELATED"/>
    <property type="match status" value="1"/>
</dbReference>
<dbReference type="InterPro" id="IPR039279">
    <property type="entry name" value="QRT3-like"/>
</dbReference>
<feature type="transmembrane region" description="Helical" evidence="1">
    <location>
        <begin position="12"/>
        <end position="36"/>
    </location>
</feature>
<dbReference type="FunFam" id="2.160.20.10:FF:000049">
    <property type="entry name" value="Putative exo-beta-1,3-glucanase"/>
    <property type="match status" value="1"/>
</dbReference>
<dbReference type="OrthoDB" id="1046782at2759"/>
<dbReference type="GO" id="GO:0004650">
    <property type="term" value="F:polygalacturonase activity"/>
    <property type="evidence" value="ECO:0007669"/>
    <property type="project" value="InterPro"/>
</dbReference>
<reference evidence="3" key="1">
    <citation type="submission" date="2021-07" db="EMBL/GenBank/DDBJ databases">
        <authorList>
            <person name="Durling M."/>
        </authorList>
    </citation>
    <scope>NUCLEOTIDE SEQUENCE</scope>
</reference>
<evidence type="ECO:0000259" key="2">
    <source>
        <dbReference type="Pfam" id="PF12708"/>
    </source>
</evidence>
<feature type="domain" description="Rhamnogalacturonase A/B/Epimerase-like pectate lyase" evidence="2">
    <location>
        <begin position="138"/>
        <end position="359"/>
    </location>
</feature>
<organism evidence="3 4">
    <name type="scientific">Hymenoscyphus albidus</name>
    <dbReference type="NCBI Taxonomy" id="595503"/>
    <lineage>
        <taxon>Eukaryota</taxon>
        <taxon>Fungi</taxon>
        <taxon>Dikarya</taxon>
        <taxon>Ascomycota</taxon>
        <taxon>Pezizomycotina</taxon>
        <taxon>Leotiomycetes</taxon>
        <taxon>Helotiales</taxon>
        <taxon>Helotiaceae</taxon>
        <taxon>Hymenoscyphus</taxon>
    </lineage>
</organism>
<dbReference type="SUPFAM" id="SSF51126">
    <property type="entry name" value="Pectin lyase-like"/>
    <property type="match status" value="2"/>
</dbReference>
<dbReference type="InterPro" id="IPR024535">
    <property type="entry name" value="RHGA/B-epi-like_pectate_lyase"/>
</dbReference>
<keyword evidence="1" id="KW-0812">Transmembrane</keyword>
<evidence type="ECO:0000256" key="1">
    <source>
        <dbReference type="SAM" id="Phobius"/>
    </source>
</evidence>